<dbReference type="Proteomes" id="UP000037386">
    <property type="component" value="Unassembled WGS sequence"/>
</dbReference>
<organism evidence="2 3">
    <name type="scientific">Candidatus Phytoplasma pruni</name>
    <dbReference type="NCBI Taxonomy" id="479893"/>
    <lineage>
        <taxon>Bacteria</taxon>
        <taxon>Bacillati</taxon>
        <taxon>Mycoplasmatota</taxon>
        <taxon>Mollicutes</taxon>
        <taxon>Acholeplasmatales</taxon>
        <taxon>Acholeplasmataceae</taxon>
        <taxon>Candidatus Phytoplasma</taxon>
        <taxon>16SrIII (X-disease group)</taxon>
    </lineage>
</organism>
<dbReference type="SUPFAM" id="SSF140990">
    <property type="entry name" value="FtsH protease domain-like"/>
    <property type="match status" value="1"/>
</dbReference>
<feature type="coiled-coil region" evidence="1">
    <location>
        <begin position="4"/>
        <end position="49"/>
    </location>
</feature>
<dbReference type="Gene3D" id="1.20.120.20">
    <property type="entry name" value="Apolipoprotein"/>
    <property type="match status" value="1"/>
</dbReference>
<comment type="caution">
    <text evidence="2">The sequence shown here is derived from an EMBL/GenBank/DDBJ whole genome shotgun (WGS) entry which is preliminary data.</text>
</comment>
<keyword evidence="1" id="KW-0175">Coiled coil</keyword>
<dbReference type="AlphaFoldDB" id="A0A0M1MZH4"/>
<gene>
    <name evidence="2" type="ORF">CPX_001733</name>
</gene>
<sequence>MSFVEDYLKNISKLKQKHDSLYDEFSKYKKNEENKKEEWKKTIERISSDQENEYNQEWRNRINQLPDEEQENIEKEKYEKIIKHISERSTTKLNDFIQQVDSTFNKFIDKKGKILKQNEKKADTLKIRNGNFIKDYITTDDADKVVIKENEKNISKDKDKTVQELNSELKYLNKNKFNDKKLYRLKLNNEYKKDFEKLINNEKTYLNNDVIQICEEADKIEQKLIKDDSQKSQLEQFSNNISLIVSGNKNNMIDIFEKINKSNYNFKNIIKELQQKINEINKHEKDLSKFNFQTQPSLTNKNIKSIETLYDLIKLLNNASNNINIVDDVTNVIKQIKEKLIKEYEDVFKTYDDQIQKSLTENNERLTSIKTNLSISPFINEDNSQNMNDYFQHYIEKIQTSLDSELNNTNIDNARVTNEKLVKKIEEIQNDLKKQYNDVHDNFDKKIGILKGQKDQIEQTKIDLEKELNLKKQYNDVHDNLNEQIGILKGQIEQIKIDLEEKLNSVFQQIKEKKDTFEYIKYEIINQSKKLEEKLEEKLEKEIMSNVQKNIEENIQKLYKEDSWSSLTYPFVQINSYDNIPKRITAIHESGHTLTFLYHLKTCPQNEEETEENIKNKIKDFIEKVTIKPDSDEGYEGCFFHFPYGDNISNIQVNLAGLVAECFIENHSIKDKTEFYSDFNHARVNLESIIEKQSDKQQFRKHIAEVEKIIFQNRNVLIHLCNELLEKETLSSEKDLDFFTTLYTNIK</sequence>
<dbReference type="EMBL" id="LHCF01000018">
    <property type="protein sequence ID" value="KOR75301.1"/>
    <property type="molecule type" value="Genomic_DNA"/>
</dbReference>
<feature type="coiled-coil region" evidence="1">
    <location>
        <begin position="411"/>
        <end position="541"/>
    </location>
</feature>
<accession>A0A0M1MZH4</accession>
<dbReference type="PATRIC" id="fig|479893.3.peg.549"/>
<dbReference type="GO" id="GO:0005524">
    <property type="term" value="F:ATP binding"/>
    <property type="evidence" value="ECO:0007669"/>
    <property type="project" value="InterPro"/>
</dbReference>
<evidence type="ECO:0000256" key="1">
    <source>
        <dbReference type="SAM" id="Coils"/>
    </source>
</evidence>
<evidence type="ECO:0000313" key="2">
    <source>
        <dbReference type="EMBL" id="KOR75301.1"/>
    </source>
</evidence>
<dbReference type="RefSeq" id="WP_053521566.1">
    <property type="nucleotide sequence ID" value="NZ_LHCF01000018.1"/>
</dbReference>
<dbReference type="InterPro" id="IPR037219">
    <property type="entry name" value="Peptidase_M41-like"/>
</dbReference>
<dbReference type="Gene3D" id="1.20.58.760">
    <property type="entry name" value="Peptidase M41"/>
    <property type="match status" value="1"/>
</dbReference>
<dbReference type="GO" id="GO:0004176">
    <property type="term" value="F:ATP-dependent peptidase activity"/>
    <property type="evidence" value="ECO:0007669"/>
    <property type="project" value="InterPro"/>
</dbReference>
<proteinExistence type="predicted"/>
<dbReference type="STRING" id="479893.CPX_001733"/>
<name>A0A0M1MZH4_9MOLU</name>
<dbReference type="GO" id="GO:0004222">
    <property type="term" value="F:metalloendopeptidase activity"/>
    <property type="evidence" value="ECO:0007669"/>
    <property type="project" value="InterPro"/>
</dbReference>
<protein>
    <submittedName>
        <fullName evidence="2">Uncharacterized protein</fullName>
    </submittedName>
</protein>
<evidence type="ECO:0000313" key="3">
    <source>
        <dbReference type="Proteomes" id="UP000037386"/>
    </source>
</evidence>
<dbReference type="GO" id="GO:0006508">
    <property type="term" value="P:proteolysis"/>
    <property type="evidence" value="ECO:0007669"/>
    <property type="project" value="InterPro"/>
</dbReference>
<reference evidence="3" key="1">
    <citation type="submission" date="2015-05" db="EMBL/GenBank/DDBJ databases">
        <title>Draft genome sequence of 'Candidatus Phytoplasma Pruni' strain CX, a plant pathogenic bacterium.</title>
        <authorList>
            <person name="Lee I.-M."/>
            <person name="Bottner-Parker K.D."/>
            <person name="Shao J."/>
            <person name="Gundersen-Rindal D.E."/>
            <person name="Zhao Y."/>
            <person name="Davis R.E."/>
        </authorList>
    </citation>
    <scope>NUCLEOTIDE SEQUENCE [LARGE SCALE GENOMIC DNA]</scope>
    <source>
        <strain evidence="3">CX</strain>
    </source>
</reference>